<sequence length="167" mass="17628">MVSKIVVVLLVSLAVTQAVPLNIGNLLEILAMKTQNYQNDVTATTVAPATSAQPEVTTAAAVQEKKPETTVAPATTTTTTPAALVESKDIHIESIEILEKIIGGLADRFGKAYVKTYDEQKASIDETIGSIKAAGKAGVESGVNLMKNGLEFFFIVPTFGKHIVNEG</sequence>
<gene>
    <name evidence="2" type="ORF">TKK_007914</name>
</gene>
<feature type="chain" id="PRO_5044862068" evidence="1">
    <location>
        <begin position="19"/>
        <end position="167"/>
    </location>
</feature>
<feature type="signal peptide" evidence="1">
    <location>
        <begin position="1"/>
        <end position="18"/>
    </location>
</feature>
<dbReference type="EMBL" id="JBJJXI010000059">
    <property type="protein sequence ID" value="KAL3398805.1"/>
    <property type="molecule type" value="Genomic_DNA"/>
</dbReference>
<reference evidence="2 3" key="1">
    <citation type="journal article" date="2024" name="bioRxiv">
        <title>A reference genome for Trichogramma kaykai: A tiny desert-dwelling parasitoid wasp with competing sex-ratio distorters.</title>
        <authorList>
            <person name="Culotta J."/>
            <person name="Lindsey A.R."/>
        </authorList>
    </citation>
    <scope>NUCLEOTIDE SEQUENCE [LARGE SCALE GENOMIC DNA]</scope>
    <source>
        <strain evidence="2 3">KSX58</strain>
    </source>
</reference>
<evidence type="ECO:0000313" key="2">
    <source>
        <dbReference type="EMBL" id="KAL3398805.1"/>
    </source>
</evidence>
<keyword evidence="3" id="KW-1185">Reference proteome</keyword>
<dbReference type="AlphaFoldDB" id="A0ABD2X151"/>
<evidence type="ECO:0000256" key="1">
    <source>
        <dbReference type="SAM" id="SignalP"/>
    </source>
</evidence>
<evidence type="ECO:0000313" key="3">
    <source>
        <dbReference type="Proteomes" id="UP001627154"/>
    </source>
</evidence>
<organism evidence="2 3">
    <name type="scientific">Trichogramma kaykai</name>
    <dbReference type="NCBI Taxonomy" id="54128"/>
    <lineage>
        <taxon>Eukaryota</taxon>
        <taxon>Metazoa</taxon>
        <taxon>Ecdysozoa</taxon>
        <taxon>Arthropoda</taxon>
        <taxon>Hexapoda</taxon>
        <taxon>Insecta</taxon>
        <taxon>Pterygota</taxon>
        <taxon>Neoptera</taxon>
        <taxon>Endopterygota</taxon>
        <taxon>Hymenoptera</taxon>
        <taxon>Apocrita</taxon>
        <taxon>Proctotrupomorpha</taxon>
        <taxon>Chalcidoidea</taxon>
        <taxon>Trichogrammatidae</taxon>
        <taxon>Trichogramma</taxon>
    </lineage>
</organism>
<comment type="caution">
    <text evidence="2">The sequence shown here is derived from an EMBL/GenBank/DDBJ whole genome shotgun (WGS) entry which is preliminary data.</text>
</comment>
<keyword evidence="1" id="KW-0732">Signal</keyword>
<proteinExistence type="predicted"/>
<accession>A0ABD2X151</accession>
<protein>
    <submittedName>
        <fullName evidence="2">Uncharacterized protein</fullName>
    </submittedName>
</protein>
<dbReference type="Proteomes" id="UP001627154">
    <property type="component" value="Unassembled WGS sequence"/>
</dbReference>
<name>A0ABD2X151_9HYME</name>